<dbReference type="AlphaFoldDB" id="A0A3P3F4U5"/>
<gene>
    <name evidence="2" type="ORF">EH244_01950</name>
    <name evidence="3" type="ORF">EJO66_04475</name>
</gene>
<sequence length="139" mass="14913">MASELNQIASGSLRWRIGLSAALCLAAALSVAEPLDAGVVLHAEQRFQLALEAQAARDYRSMLEQLRQAAAEDNAEAQEMLGMVLLAGPTLYGSAIKADRCEARQWMLRAASQGSDTARVQLAFLNRLRQSPAGRNACG</sequence>
<dbReference type="Proteomes" id="UP000271137">
    <property type="component" value="Unassembled WGS sequence"/>
</dbReference>
<dbReference type="InterPro" id="IPR011990">
    <property type="entry name" value="TPR-like_helical_dom_sf"/>
</dbReference>
<reference evidence="3 4" key="2">
    <citation type="submission" date="2018-12" db="EMBL/GenBank/DDBJ databases">
        <title>The genome sequences of strain 502.</title>
        <authorList>
            <person name="Gao J."/>
            <person name="Sun J."/>
        </authorList>
    </citation>
    <scope>NUCLEOTIDE SEQUENCE [LARGE SCALE GENOMIC DNA]</scope>
    <source>
        <strain evidence="3 4">502</strain>
    </source>
</reference>
<accession>A0A3P3F4U5</accession>
<evidence type="ECO:0000313" key="3">
    <source>
        <dbReference type="EMBL" id="RSZ43042.1"/>
    </source>
</evidence>
<evidence type="ECO:0000313" key="4">
    <source>
        <dbReference type="Proteomes" id="UP000271137"/>
    </source>
</evidence>
<protein>
    <submittedName>
        <fullName evidence="2">Sel1 repeat family protein</fullName>
    </submittedName>
</protein>
<keyword evidence="4" id="KW-1185">Reference proteome</keyword>
<dbReference type="SUPFAM" id="SSF81901">
    <property type="entry name" value="HCP-like"/>
    <property type="match status" value="1"/>
</dbReference>
<organism evidence="2 5">
    <name type="scientific">Variovorax beijingensis</name>
    <dbReference type="NCBI Taxonomy" id="2496117"/>
    <lineage>
        <taxon>Bacteria</taxon>
        <taxon>Pseudomonadati</taxon>
        <taxon>Pseudomonadota</taxon>
        <taxon>Betaproteobacteria</taxon>
        <taxon>Burkholderiales</taxon>
        <taxon>Comamonadaceae</taxon>
        <taxon>Variovorax</taxon>
    </lineage>
</organism>
<reference evidence="2 5" key="1">
    <citation type="submission" date="2018-11" db="EMBL/GenBank/DDBJ databases">
        <title>The genome of Variovorax sp T529.</title>
        <authorList>
            <person name="Gao J."/>
        </authorList>
    </citation>
    <scope>NUCLEOTIDE SEQUENCE [LARGE SCALE GENOMIC DNA]</scope>
    <source>
        <strain evidence="2 5">T529</strain>
    </source>
</reference>
<dbReference type="EMBL" id="RQXU01000001">
    <property type="protein sequence ID" value="RRH92608.1"/>
    <property type="molecule type" value="Genomic_DNA"/>
</dbReference>
<dbReference type="EMBL" id="RXFQ01000002">
    <property type="protein sequence ID" value="RSZ43042.1"/>
    <property type="molecule type" value="Genomic_DNA"/>
</dbReference>
<feature type="coiled-coil region" evidence="1">
    <location>
        <begin position="56"/>
        <end position="83"/>
    </location>
</feature>
<dbReference type="Gene3D" id="1.25.40.10">
    <property type="entry name" value="Tetratricopeptide repeat domain"/>
    <property type="match status" value="1"/>
</dbReference>
<name>A0A3P3F4U5_9BURK</name>
<keyword evidence="1" id="KW-0175">Coiled coil</keyword>
<evidence type="ECO:0000313" key="5">
    <source>
        <dbReference type="Proteomes" id="UP000271590"/>
    </source>
</evidence>
<comment type="caution">
    <text evidence="2">The sequence shown here is derived from an EMBL/GenBank/DDBJ whole genome shotgun (WGS) entry which is preliminary data.</text>
</comment>
<evidence type="ECO:0000313" key="2">
    <source>
        <dbReference type="EMBL" id="RRH92608.1"/>
    </source>
</evidence>
<dbReference type="Proteomes" id="UP000271590">
    <property type="component" value="Unassembled WGS sequence"/>
</dbReference>
<evidence type="ECO:0000256" key="1">
    <source>
        <dbReference type="SAM" id="Coils"/>
    </source>
</evidence>
<proteinExistence type="predicted"/>
<dbReference type="RefSeq" id="WP_124956442.1">
    <property type="nucleotide sequence ID" value="NZ_CBFHCE010000012.1"/>
</dbReference>